<keyword evidence="3" id="KW-1185">Reference proteome</keyword>
<dbReference type="Pfam" id="PF17920">
    <property type="entry name" value="TetR_C_16"/>
    <property type="match status" value="1"/>
</dbReference>
<proteinExistence type="predicted"/>
<protein>
    <recommendedName>
        <fullName evidence="1">Tetracyclin repressor-like C-terminal domain-containing protein</fullName>
    </recommendedName>
</protein>
<dbReference type="EMBL" id="JAOL01000148">
    <property type="protein sequence ID" value="EUA88104.1"/>
    <property type="molecule type" value="Genomic_DNA"/>
</dbReference>
<comment type="caution">
    <text evidence="2">The sequence shown here is derived from an EMBL/GenBank/DDBJ whole genome shotgun (WGS) entry which is preliminary data.</text>
</comment>
<organism evidence="2 3">
    <name type="scientific">Mycobacterium ulcerans str. Harvey</name>
    <dbReference type="NCBI Taxonomy" id="1299332"/>
    <lineage>
        <taxon>Bacteria</taxon>
        <taxon>Bacillati</taxon>
        <taxon>Actinomycetota</taxon>
        <taxon>Actinomycetes</taxon>
        <taxon>Mycobacteriales</taxon>
        <taxon>Mycobacteriaceae</taxon>
        <taxon>Mycobacterium</taxon>
        <taxon>Mycobacterium ulcerans group</taxon>
    </lineage>
</organism>
<dbReference type="Proteomes" id="UP000020681">
    <property type="component" value="Unassembled WGS sequence"/>
</dbReference>
<name>A0ABN0QTW4_MYCUL</name>
<reference evidence="2 3" key="1">
    <citation type="submission" date="2014-01" db="EMBL/GenBank/DDBJ databases">
        <authorList>
            <person name="Dobos K."/>
            <person name="Lenaerts A."/>
            <person name="Ordway D."/>
            <person name="DeGroote M.A."/>
            <person name="Parker T."/>
            <person name="Sizemore C."/>
            <person name="Tallon L.J."/>
            <person name="Sadzewicz L.K."/>
            <person name="Sengamalay N."/>
            <person name="Fraser C.M."/>
            <person name="Hine E."/>
            <person name="Shefchek K.A."/>
            <person name="Das S.P."/>
            <person name="Tettelin H."/>
        </authorList>
    </citation>
    <scope>NUCLEOTIDE SEQUENCE [LARGE SCALE GENOMIC DNA]</scope>
    <source>
        <strain evidence="2 3">Harvey</strain>
    </source>
</reference>
<gene>
    <name evidence="2" type="ORF">I551_5473</name>
</gene>
<evidence type="ECO:0000313" key="3">
    <source>
        <dbReference type="Proteomes" id="UP000020681"/>
    </source>
</evidence>
<dbReference type="InterPro" id="IPR036271">
    <property type="entry name" value="Tet_transcr_reg_TetR-rel_C_sf"/>
</dbReference>
<evidence type="ECO:0000313" key="2">
    <source>
        <dbReference type="EMBL" id="EUA88104.1"/>
    </source>
</evidence>
<sequence length="41" mass="4669">MVGVATARYVIGLPPLLHMDDEELIRWLRPVIVHYLTDPAP</sequence>
<dbReference type="Gene3D" id="1.10.357.10">
    <property type="entry name" value="Tetracycline Repressor, domain 2"/>
    <property type="match status" value="1"/>
</dbReference>
<feature type="domain" description="Tetracyclin repressor-like C-terminal" evidence="1">
    <location>
        <begin position="1"/>
        <end position="36"/>
    </location>
</feature>
<dbReference type="InterPro" id="IPR041678">
    <property type="entry name" value="TetR_C_16"/>
</dbReference>
<dbReference type="SUPFAM" id="SSF48498">
    <property type="entry name" value="Tetracyclin repressor-like, C-terminal domain"/>
    <property type="match status" value="1"/>
</dbReference>
<accession>A0ABN0QTW4</accession>
<evidence type="ECO:0000259" key="1">
    <source>
        <dbReference type="Pfam" id="PF17920"/>
    </source>
</evidence>